<sequence>MPAAAQAAVDAHADIDWLALVDCAVVRAHQHAAGTKGAAGNRSVESRPRANPRRIDHQDSRGLRQRRPGPGLRGLRRRRQRLGPLRAGHELHPRPATRAGQPRTRPHHVIANKGAPSADTCATAASPTPSRKARTSTTTTQPRPTRLPTTDFQQADPPPPQRRGTLLQPARAMPLGGHTPRQDLQHLVPGDRDHRRAAELRGRLGRVESRVARHHRRRAMTRVPGNLPQAKTCCTPPLGHRTRSRPPGVARQSGGGSPGEFYPMRHTGG</sequence>
<reference evidence="2 3" key="1">
    <citation type="submission" date="2016-10" db="EMBL/GenBank/DDBJ databases">
        <authorList>
            <person name="de Groot N.N."/>
        </authorList>
    </citation>
    <scope>NUCLEOTIDE SEQUENCE [LARGE SCALE GENOMIC DNA]</scope>
    <source>
        <strain evidence="2 3">DSM 43019</strain>
    </source>
</reference>
<feature type="region of interest" description="Disordered" evidence="1">
    <location>
        <begin position="226"/>
        <end position="269"/>
    </location>
</feature>
<dbReference type="Proteomes" id="UP000199645">
    <property type="component" value="Unassembled WGS sequence"/>
</dbReference>
<protein>
    <submittedName>
        <fullName evidence="2">Uncharacterized protein</fullName>
    </submittedName>
</protein>
<dbReference type="AlphaFoldDB" id="A0A1I2F501"/>
<dbReference type="EMBL" id="FONV01000005">
    <property type="protein sequence ID" value="SFF00063.1"/>
    <property type="molecule type" value="Genomic_DNA"/>
</dbReference>
<feature type="compositionally biased region" description="Basic and acidic residues" evidence="1">
    <location>
        <begin position="180"/>
        <end position="193"/>
    </location>
</feature>
<feature type="region of interest" description="Disordered" evidence="1">
    <location>
        <begin position="32"/>
        <end position="193"/>
    </location>
</feature>
<name>A0A1I2F501_9ACTN</name>
<accession>A0A1I2F501</accession>
<feature type="compositionally biased region" description="Low complexity" evidence="1">
    <location>
        <begin position="126"/>
        <end position="150"/>
    </location>
</feature>
<evidence type="ECO:0000313" key="3">
    <source>
        <dbReference type="Proteomes" id="UP000199645"/>
    </source>
</evidence>
<gene>
    <name evidence="2" type="ORF">SAMN05421541_10599</name>
</gene>
<feature type="compositionally biased region" description="Basic and acidic residues" evidence="1">
    <location>
        <begin position="44"/>
        <end position="62"/>
    </location>
</feature>
<evidence type="ECO:0000313" key="2">
    <source>
        <dbReference type="EMBL" id="SFF00063.1"/>
    </source>
</evidence>
<evidence type="ECO:0000256" key="1">
    <source>
        <dbReference type="SAM" id="MobiDB-lite"/>
    </source>
</evidence>
<organism evidence="2 3">
    <name type="scientific">Actinoplanes philippinensis</name>
    <dbReference type="NCBI Taxonomy" id="35752"/>
    <lineage>
        <taxon>Bacteria</taxon>
        <taxon>Bacillati</taxon>
        <taxon>Actinomycetota</taxon>
        <taxon>Actinomycetes</taxon>
        <taxon>Micromonosporales</taxon>
        <taxon>Micromonosporaceae</taxon>
        <taxon>Actinoplanes</taxon>
    </lineage>
</organism>
<proteinExistence type="predicted"/>
<keyword evidence="3" id="KW-1185">Reference proteome</keyword>